<reference evidence="1 2" key="1">
    <citation type="submission" date="2018-02" db="EMBL/GenBank/DDBJ databases">
        <title>The genomes of Aspergillus section Nigri reveals drivers in fungal speciation.</title>
        <authorList>
            <consortium name="DOE Joint Genome Institute"/>
            <person name="Vesth T.C."/>
            <person name="Nybo J."/>
            <person name="Theobald S."/>
            <person name="Brandl J."/>
            <person name="Frisvad J.C."/>
            <person name="Nielsen K.F."/>
            <person name="Lyhne E.K."/>
            <person name="Kogle M.E."/>
            <person name="Kuo A."/>
            <person name="Riley R."/>
            <person name="Clum A."/>
            <person name="Nolan M."/>
            <person name="Lipzen A."/>
            <person name="Salamov A."/>
            <person name="Henrissat B."/>
            <person name="Wiebenga A."/>
            <person name="De vries R.P."/>
            <person name="Grigoriev I.V."/>
            <person name="Mortensen U.H."/>
            <person name="Andersen M.R."/>
            <person name="Baker S.E."/>
        </authorList>
    </citation>
    <scope>NUCLEOTIDE SEQUENCE [LARGE SCALE GENOMIC DNA]</scope>
    <source>
        <strain evidence="1 2">CBS 101889</strain>
    </source>
</reference>
<protein>
    <submittedName>
        <fullName evidence="1">Uncharacterized protein</fullName>
    </submittedName>
</protein>
<dbReference type="STRING" id="1450537.A0A395I381"/>
<gene>
    <name evidence="1" type="ORF">BO97DRAFT_423075</name>
</gene>
<dbReference type="GeneID" id="37201140"/>
<dbReference type="RefSeq" id="XP_025553313.1">
    <property type="nucleotide sequence ID" value="XM_025696851.1"/>
</dbReference>
<sequence>MTSSHICVTLGRPPLVRPVLPSPPESKHPQATFLDGICDTIHQDHQFQQSLDLDFARLWDTSVALHERPKQHWSQMEPALIFANRDPNRPKMNLERMKMDMARVDTNEVYNYANLVIYRPFLQLVVPSSSTRHLQLGSQSPDLSSVVASPADDPTLISACQNAANGAINVISALEHI</sequence>
<accession>A0A395I381</accession>
<organism evidence="1 2">
    <name type="scientific">Aspergillus homomorphus (strain CBS 101889)</name>
    <dbReference type="NCBI Taxonomy" id="1450537"/>
    <lineage>
        <taxon>Eukaryota</taxon>
        <taxon>Fungi</taxon>
        <taxon>Dikarya</taxon>
        <taxon>Ascomycota</taxon>
        <taxon>Pezizomycotina</taxon>
        <taxon>Eurotiomycetes</taxon>
        <taxon>Eurotiomycetidae</taxon>
        <taxon>Eurotiales</taxon>
        <taxon>Aspergillaceae</taxon>
        <taxon>Aspergillus</taxon>
        <taxon>Aspergillus subgen. Circumdati</taxon>
    </lineage>
</organism>
<name>A0A395I381_ASPHC</name>
<evidence type="ECO:0000313" key="2">
    <source>
        <dbReference type="Proteomes" id="UP000248961"/>
    </source>
</evidence>
<dbReference type="VEuPathDB" id="FungiDB:BO97DRAFT_423075"/>
<keyword evidence="2" id="KW-1185">Reference proteome</keyword>
<dbReference type="EMBL" id="KZ824276">
    <property type="protein sequence ID" value="RAL14159.1"/>
    <property type="molecule type" value="Genomic_DNA"/>
</dbReference>
<evidence type="ECO:0000313" key="1">
    <source>
        <dbReference type="EMBL" id="RAL14159.1"/>
    </source>
</evidence>
<dbReference type="AlphaFoldDB" id="A0A395I381"/>
<proteinExistence type="predicted"/>
<dbReference type="OrthoDB" id="4356994at2759"/>
<dbReference type="Proteomes" id="UP000248961">
    <property type="component" value="Unassembled WGS sequence"/>
</dbReference>